<reference evidence="3 4" key="1">
    <citation type="submission" date="2019-02" db="EMBL/GenBank/DDBJ databases">
        <title>Genome analysis provides insights into bioremediation potentialities and Haloocin production by Natrinema altunense strain 4.1R isolated from Chott Douz in Tunisian desert.</title>
        <authorList>
            <person name="Najjari A."/>
            <person name="Youssef N."/>
            <person name="Ben Dhia O."/>
            <person name="Ferjani R."/>
            <person name="El Hidri D."/>
            <person name="Ouzari H.I."/>
            <person name="Cherif A."/>
        </authorList>
    </citation>
    <scope>NUCLEOTIDE SEQUENCE [LARGE SCALE GENOMIC DNA]</scope>
    <source>
        <strain evidence="3 4">4.1R</strain>
    </source>
</reference>
<sequence>MSAERRGSDFTVPAGHRTRIDRSRSTLESNRVDDGPSRHATLDSGRRELPLSYEIERTRLHARIAALEDALETSETRRQAVIDRYERLLAERAESSRSPSNSRTLLSRLVNR</sequence>
<feature type="compositionally biased region" description="Polar residues" evidence="2">
    <location>
        <begin position="96"/>
        <end position="105"/>
    </location>
</feature>
<evidence type="ECO:0000256" key="1">
    <source>
        <dbReference type="SAM" id="Coils"/>
    </source>
</evidence>
<feature type="region of interest" description="Disordered" evidence="2">
    <location>
        <begin position="92"/>
        <end position="112"/>
    </location>
</feature>
<name>A0A482XZE6_9EURY</name>
<dbReference type="Proteomes" id="UP000292704">
    <property type="component" value="Unassembled WGS sequence"/>
</dbReference>
<dbReference type="AlphaFoldDB" id="A0A482XZE6"/>
<feature type="compositionally biased region" description="Basic and acidic residues" evidence="2">
    <location>
        <begin position="18"/>
        <end position="48"/>
    </location>
</feature>
<comment type="caution">
    <text evidence="3">The sequence shown here is derived from an EMBL/GenBank/DDBJ whole genome shotgun (WGS) entry which is preliminary data.</text>
</comment>
<feature type="region of interest" description="Disordered" evidence="2">
    <location>
        <begin position="1"/>
        <end position="48"/>
    </location>
</feature>
<accession>A0A482XZE6</accession>
<feature type="coiled-coil region" evidence="1">
    <location>
        <begin position="57"/>
        <end position="91"/>
    </location>
</feature>
<evidence type="ECO:0000313" key="4">
    <source>
        <dbReference type="Proteomes" id="UP000292704"/>
    </source>
</evidence>
<proteinExistence type="predicted"/>
<organism evidence="3 4">
    <name type="scientific">Natrinema altunense</name>
    <dbReference type="NCBI Taxonomy" id="222984"/>
    <lineage>
        <taxon>Archaea</taxon>
        <taxon>Methanobacteriati</taxon>
        <taxon>Methanobacteriota</taxon>
        <taxon>Stenosarchaea group</taxon>
        <taxon>Halobacteria</taxon>
        <taxon>Halobacteriales</taxon>
        <taxon>Natrialbaceae</taxon>
        <taxon>Natrinema</taxon>
    </lineage>
</organism>
<evidence type="ECO:0000256" key="2">
    <source>
        <dbReference type="SAM" id="MobiDB-lite"/>
    </source>
</evidence>
<evidence type="ECO:0000313" key="3">
    <source>
        <dbReference type="EMBL" id="RZH69081.1"/>
    </source>
</evidence>
<dbReference type="EMBL" id="SHMR01000001">
    <property type="protein sequence ID" value="RZH69081.1"/>
    <property type="molecule type" value="Genomic_DNA"/>
</dbReference>
<protein>
    <submittedName>
        <fullName evidence="3">Uncharacterized protein</fullName>
    </submittedName>
</protein>
<gene>
    <name evidence="3" type="ORF">ELS17_06420</name>
</gene>
<keyword evidence="1" id="KW-0175">Coiled coil</keyword>